<proteinExistence type="predicted"/>
<evidence type="ECO:0000256" key="1">
    <source>
        <dbReference type="SAM" id="MobiDB-lite"/>
    </source>
</evidence>
<name>A0A8D8D3S0_CULPI</name>
<reference evidence="2" key="1">
    <citation type="submission" date="2021-05" db="EMBL/GenBank/DDBJ databases">
        <authorList>
            <person name="Alioto T."/>
            <person name="Alioto T."/>
            <person name="Gomez Garrido J."/>
        </authorList>
    </citation>
    <scope>NUCLEOTIDE SEQUENCE</scope>
</reference>
<accession>A0A8D8D3S0</accession>
<feature type="region of interest" description="Disordered" evidence="1">
    <location>
        <begin position="100"/>
        <end position="120"/>
    </location>
</feature>
<protein>
    <submittedName>
        <fullName evidence="2">(northern house mosquito) hypothetical protein</fullName>
    </submittedName>
</protein>
<dbReference type="AlphaFoldDB" id="A0A8D8D3S0"/>
<sequence>MLASAEVVALAPVAPACPAGTDWWKNTLTSSGWRTPSVARGRSSGPPRAQPRFHCWNRSPDPLRFSDPTCEKSSADSMRFPGFGAASRFSAEWTQFRRWGVPASHRPAATRPRRAFPSRR</sequence>
<feature type="region of interest" description="Disordered" evidence="1">
    <location>
        <begin position="34"/>
        <end position="55"/>
    </location>
</feature>
<dbReference type="EMBL" id="HBUE01256628">
    <property type="protein sequence ID" value="CAG6556879.1"/>
    <property type="molecule type" value="Transcribed_RNA"/>
</dbReference>
<evidence type="ECO:0000313" key="2">
    <source>
        <dbReference type="EMBL" id="CAG6505580.1"/>
    </source>
</evidence>
<organism evidence="2">
    <name type="scientific">Culex pipiens</name>
    <name type="common">House mosquito</name>
    <dbReference type="NCBI Taxonomy" id="7175"/>
    <lineage>
        <taxon>Eukaryota</taxon>
        <taxon>Metazoa</taxon>
        <taxon>Ecdysozoa</taxon>
        <taxon>Arthropoda</taxon>
        <taxon>Hexapoda</taxon>
        <taxon>Insecta</taxon>
        <taxon>Pterygota</taxon>
        <taxon>Neoptera</taxon>
        <taxon>Endopterygota</taxon>
        <taxon>Diptera</taxon>
        <taxon>Nematocera</taxon>
        <taxon>Culicoidea</taxon>
        <taxon>Culicidae</taxon>
        <taxon>Culicinae</taxon>
        <taxon>Culicini</taxon>
        <taxon>Culex</taxon>
        <taxon>Culex</taxon>
    </lineage>
</organism>
<dbReference type="EMBL" id="HBUE01151627">
    <property type="protein sequence ID" value="CAG6505580.1"/>
    <property type="molecule type" value="Transcribed_RNA"/>
</dbReference>
<feature type="compositionally biased region" description="Basic residues" evidence="1">
    <location>
        <begin position="111"/>
        <end position="120"/>
    </location>
</feature>